<evidence type="ECO:0000256" key="2">
    <source>
        <dbReference type="SAM" id="Phobius"/>
    </source>
</evidence>
<feature type="compositionally biased region" description="Basic and acidic residues" evidence="1">
    <location>
        <begin position="270"/>
        <end position="289"/>
    </location>
</feature>
<feature type="transmembrane region" description="Helical" evidence="2">
    <location>
        <begin position="199"/>
        <end position="223"/>
    </location>
</feature>
<evidence type="ECO:0008006" key="5">
    <source>
        <dbReference type="Google" id="ProtNLM"/>
    </source>
</evidence>
<organism evidence="3 4">
    <name type="scientific">Schizopora paradoxa</name>
    <dbReference type="NCBI Taxonomy" id="27342"/>
    <lineage>
        <taxon>Eukaryota</taxon>
        <taxon>Fungi</taxon>
        <taxon>Dikarya</taxon>
        <taxon>Basidiomycota</taxon>
        <taxon>Agaricomycotina</taxon>
        <taxon>Agaricomycetes</taxon>
        <taxon>Hymenochaetales</taxon>
        <taxon>Schizoporaceae</taxon>
        <taxon>Schizopora</taxon>
    </lineage>
</organism>
<keyword evidence="4" id="KW-1185">Reference proteome</keyword>
<dbReference type="AlphaFoldDB" id="A0A0H2RTS1"/>
<dbReference type="Proteomes" id="UP000053477">
    <property type="component" value="Unassembled WGS sequence"/>
</dbReference>
<feature type="compositionally biased region" description="Polar residues" evidence="1">
    <location>
        <begin position="391"/>
        <end position="409"/>
    </location>
</feature>
<accession>A0A0H2RTS1</accession>
<name>A0A0H2RTS1_9AGAM</name>
<dbReference type="EMBL" id="KQ085936">
    <property type="protein sequence ID" value="KLO14972.1"/>
    <property type="molecule type" value="Genomic_DNA"/>
</dbReference>
<evidence type="ECO:0000313" key="3">
    <source>
        <dbReference type="EMBL" id="KLO14972.1"/>
    </source>
</evidence>
<feature type="compositionally biased region" description="Low complexity" evidence="1">
    <location>
        <begin position="371"/>
        <end position="390"/>
    </location>
</feature>
<dbReference type="STRING" id="27342.A0A0H2RTS1"/>
<feature type="transmembrane region" description="Helical" evidence="2">
    <location>
        <begin position="72"/>
        <end position="95"/>
    </location>
</feature>
<evidence type="ECO:0000313" key="4">
    <source>
        <dbReference type="Proteomes" id="UP000053477"/>
    </source>
</evidence>
<proteinExistence type="predicted"/>
<feature type="transmembrane region" description="Helical" evidence="2">
    <location>
        <begin position="107"/>
        <end position="131"/>
    </location>
</feature>
<feature type="compositionally biased region" description="Pro residues" evidence="1">
    <location>
        <begin position="1"/>
        <end position="10"/>
    </location>
</feature>
<feature type="region of interest" description="Disordered" evidence="1">
    <location>
        <begin position="263"/>
        <end position="419"/>
    </location>
</feature>
<dbReference type="OrthoDB" id="3266740at2759"/>
<sequence>MSPPPPPPKDTSPRSKPAGGFVSHPRTRRATTSAAAAVASRVRRLSSSSSLVGKKGKGFSWFRFRRPSLFNCIRVAVFLGVILWTVVCLAIAVHFDGILVASDLTHFVPFAIFASVATLLIILVLLISSPFKQRNPVSTRIELGLLGLLGVLWLALSVFLATSESAEADVECFAADSVSTDPTESPTFSTATYHAQYRVLMAFSIFNAILVWGFLLFLLFLAFREHRKGHVEVWREPVPVYPWFGRGEKATKEGLPAPVTAMYRRKSSRRKDSTRRPTFNDEKDQGGAKKEKRKSAFWVWVEKPRGPPKARTKPKETSRNVTIPTTTAPRRVVRDTVINITRPTVPRASTMPNPARGTTGGASKQTPKVSPPRTTTRSQTQPQLSSTTLPRTQSAPRIQTLPRSQTVPKMSTVKIVTKR</sequence>
<gene>
    <name evidence="3" type="ORF">SCHPADRAFT_287525</name>
</gene>
<keyword evidence="2" id="KW-1133">Transmembrane helix</keyword>
<dbReference type="InParanoid" id="A0A0H2RTS1"/>
<evidence type="ECO:0000256" key="1">
    <source>
        <dbReference type="SAM" id="MobiDB-lite"/>
    </source>
</evidence>
<feature type="region of interest" description="Disordered" evidence="1">
    <location>
        <begin position="1"/>
        <end position="31"/>
    </location>
</feature>
<keyword evidence="2" id="KW-0812">Transmembrane</keyword>
<feature type="compositionally biased region" description="Polar residues" evidence="1">
    <location>
        <begin position="319"/>
        <end position="328"/>
    </location>
</feature>
<protein>
    <recommendedName>
        <fullName evidence="5">MARVEL domain-containing protein</fullName>
    </recommendedName>
</protein>
<reference evidence="3 4" key="1">
    <citation type="submission" date="2015-04" db="EMBL/GenBank/DDBJ databases">
        <title>Complete genome sequence of Schizopora paradoxa KUC8140, a cosmopolitan wood degrader in East Asia.</title>
        <authorList>
            <consortium name="DOE Joint Genome Institute"/>
            <person name="Min B."/>
            <person name="Park H."/>
            <person name="Jang Y."/>
            <person name="Kim J.-J."/>
            <person name="Kim K.H."/>
            <person name="Pangilinan J."/>
            <person name="Lipzen A."/>
            <person name="Riley R."/>
            <person name="Grigoriev I.V."/>
            <person name="Spatafora J.W."/>
            <person name="Choi I.-G."/>
        </authorList>
    </citation>
    <scope>NUCLEOTIDE SEQUENCE [LARGE SCALE GENOMIC DNA]</scope>
    <source>
        <strain evidence="3 4">KUC8140</strain>
    </source>
</reference>
<keyword evidence="2" id="KW-0472">Membrane</keyword>
<feature type="transmembrane region" description="Helical" evidence="2">
    <location>
        <begin position="143"/>
        <end position="161"/>
    </location>
</feature>